<evidence type="ECO:0000259" key="5">
    <source>
        <dbReference type="Pfam" id="PF00389"/>
    </source>
</evidence>
<sequence>MASTVLYLNNSAKDIIFSLLEDRFQFLNPNTSSDSLFSSLVGTVRILLCVANSPVNSETLDKYPSLECVVGSTTGLNHIDLAECRRRGIRVTNAGDVFADDAVDYAVGLLIDTLRRISVADRFVRGGSWAIKGQFPLSYNVWGKRVGIAGMGSIGRRISKRLQAFGCSIAYNSRKPKANISFPFYASVQELASNVDILVVCCALTNETRHIISRDVMKALGKEGIIVNIGRGSLIDEKEMVKLLVKGEIGGAGLDVFENEPVVPQELYALDNVVLSPHRGGAVPESLLRLQEIMIANIEAFFANKPLLSEIELESLSWIPS</sequence>
<evidence type="ECO:0000256" key="1">
    <source>
        <dbReference type="ARBA" id="ARBA00022857"/>
    </source>
</evidence>
<dbReference type="SUPFAM" id="SSF52283">
    <property type="entry name" value="Formate/glycerate dehydrogenase catalytic domain-like"/>
    <property type="match status" value="1"/>
</dbReference>
<dbReference type="Pfam" id="PF02826">
    <property type="entry name" value="2-Hacid_dh_C"/>
    <property type="match status" value="1"/>
</dbReference>
<feature type="domain" description="D-isomer specific 2-hydroxyacid dehydrogenase NAD-binding" evidence="6">
    <location>
        <begin position="107"/>
        <end position="280"/>
    </location>
</feature>
<evidence type="ECO:0008006" key="9">
    <source>
        <dbReference type="Google" id="ProtNLM"/>
    </source>
</evidence>
<dbReference type="SUPFAM" id="SSF51735">
    <property type="entry name" value="NAD(P)-binding Rossmann-fold domains"/>
    <property type="match status" value="1"/>
</dbReference>
<evidence type="ECO:0000256" key="4">
    <source>
        <dbReference type="RuleBase" id="RU003719"/>
    </source>
</evidence>
<dbReference type="InterPro" id="IPR006140">
    <property type="entry name" value="D-isomer_DH_NAD-bd"/>
</dbReference>
<name>A0A068UYY5_COFCA</name>
<reference evidence="8" key="1">
    <citation type="journal article" date="2014" name="Science">
        <title>The coffee genome provides insight into the convergent evolution of caffeine biosynthesis.</title>
        <authorList>
            <person name="Denoeud F."/>
            <person name="Carretero-Paulet L."/>
            <person name="Dereeper A."/>
            <person name="Droc G."/>
            <person name="Guyot R."/>
            <person name="Pietrella M."/>
            <person name="Zheng C."/>
            <person name="Alberti A."/>
            <person name="Anthony F."/>
            <person name="Aprea G."/>
            <person name="Aury J.M."/>
            <person name="Bento P."/>
            <person name="Bernard M."/>
            <person name="Bocs S."/>
            <person name="Campa C."/>
            <person name="Cenci A."/>
            <person name="Combes M.C."/>
            <person name="Crouzillat D."/>
            <person name="Da Silva C."/>
            <person name="Daddiego L."/>
            <person name="De Bellis F."/>
            <person name="Dussert S."/>
            <person name="Garsmeur O."/>
            <person name="Gayraud T."/>
            <person name="Guignon V."/>
            <person name="Jahn K."/>
            <person name="Jamilloux V."/>
            <person name="Joet T."/>
            <person name="Labadie K."/>
            <person name="Lan T."/>
            <person name="Leclercq J."/>
            <person name="Lepelley M."/>
            <person name="Leroy T."/>
            <person name="Li L.T."/>
            <person name="Librado P."/>
            <person name="Lopez L."/>
            <person name="Munoz A."/>
            <person name="Noel B."/>
            <person name="Pallavicini A."/>
            <person name="Perrotta G."/>
            <person name="Poncet V."/>
            <person name="Pot D."/>
            <person name="Priyono X."/>
            <person name="Rigoreau M."/>
            <person name="Rouard M."/>
            <person name="Rozas J."/>
            <person name="Tranchant-Dubreuil C."/>
            <person name="VanBuren R."/>
            <person name="Zhang Q."/>
            <person name="Andrade A.C."/>
            <person name="Argout X."/>
            <person name="Bertrand B."/>
            <person name="de Kochko A."/>
            <person name="Graziosi G."/>
            <person name="Henry R.J."/>
            <person name="Jayarama X."/>
            <person name="Ming R."/>
            <person name="Nagai C."/>
            <person name="Rounsley S."/>
            <person name="Sankoff D."/>
            <person name="Giuliano G."/>
            <person name="Albert V.A."/>
            <person name="Wincker P."/>
            <person name="Lashermes P."/>
        </authorList>
    </citation>
    <scope>NUCLEOTIDE SEQUENCE [LARGE SCALE GENOMIC DNA]</scope>
    <source>
        <strain evidence="8">cv. DH200-94</strain>
    </source>
</reference>
<keyword evidence="8" id="KW-1185">Reference proteome</keyword>
<dbReference type="GO" id="GO:0016618">
    <property type="term" value="F:hydroxypyruvate reductase [NAD(P)H] activity"/>
    <property type="evidence" value="ECO:0007669"/>
    <property type="project" value="TreeGrafter"/>
</dbReference>
<proteinExistence type="inferred from homology"/>
<dbReference type="GO" id="GO:0051287">
    <property type="term" value="F:NAD binding"/>
    <property type="evidence" value="ECO:0007669"/>
    <property type="project" value="InterPro"/>
</dbReference>
<keyword evidence="1" id="KW-0521">NADP</keyword>
<evidence type="ECO:0000313" key="8">
    <source>
        <dbReference type="Proteomes" id="UP000295252"/>
    </source>
</evidence>
<dbReference type="CDD" id="cd12156">
    <property type="entry name" value="HPPR"/>
    <property type="match status" value="1"/>
</dbReference>
<gene>
    <name evidence="7" type="ORF">GSCOC_T00038420001</name>
</gene>
<dbReference type="Gene3D" id="3.40.50.720">
    <property type="entry name" value="NAD(P)-binding Rossmann-like Domain"/>
    <property type="match status" value="2"/>
</dbReference>
<dbReference type="GO" id="GO:0030267">
    <property type="term" value="F:glyoxylate reductase (NADPH) activity"/>
    <property type="evidence" value="ECO:0007669"/>
    <property type="project" value="TreeGrafter"/>
</dbReference>
<keyword evidence="2 4" id="KW-0560">Oxidoreductase</keyword>
<dbReference type="Proteomes" id="UP000295252">
    <property type="component" value="Chromosome X"/>
</dbReference>
<dbReference type="InterPro" id="IPR036291">
    <property type="entry name" value="NAD(P)-bd_dom_sf"/>
</dbReference>
<dbReference type="InterPro" id="IPR050223">
    <property type="entry name" value="D-isomer_2-hydroxyacid_DH"/>
</dbReference>
<dbReference type="FunFam" id="3.40.50.720:FF:000213">
    <property type="entry name" value="Putative 2-hydroxyacid dehydrogenase"/>
    <property type="match status" value="1"/>
</dbReference>
<dbReference type="InParanoid" id="A0A068UYY5"/>
<dbReference type="OrthoDB" id="298012at2759"/>
<evidence type="ECO:0000313" key="7">
    <source>
        <dbReference type="EMBL" id="CDP13464.1"/>
    </source>
</evidence>
<evidence type="ECO:0000256" key="2">
    <source>
        <dbReference type="ARBA" id="ARBA00023002"/>
    </source>
</evidence>
<dbReference type="PANTHER" id="PTHR10996">
    <property type="entry name" value="2-HYDROXYACID DEHYDROGENASE-RELATED"/>
    <property type="match status" value="1"/>
</dbReference>
<comment type="similarity">
    <text evidence="4">Belongs to the D-isomer specific 2-hydroxyacid dehydrogenase family.</text>
</comment>
<dbReference type="AlphaFoldDB" id="A0A068UYY5"/>
<dbReference type="EMBL" id="HG739159">
    <property type="protein sequence ID" value="CDP13464.1"/>
    <property type="molecule type" value="Genomic_DNA"/>
</dbReference>
<feature type="domain" description="D-isomer specific 2-hydroxyacid dehydrogenase catalytic" evidence="5">
    <location>
        <begin position="20"/>
        <end position="310"/>
    </location>
</feature>
<dbReference type="Gramene" id="CDP13464">
    <property type="protein sequence ID" value="CDP13464"/>
    <property type="gene ID" value="GSCOC_T00038420001"/>
</dbReference>
<keyword evidence="3" id="KW-0520">NAD</keyword>
<evidence type="ECO:0000256" key="3">
    <source>
        <dbReference type="ARBA" id="ARBA00023027"/>
    </source>
</evidence>
<dbReference type="FunCoup" id="A0A068UYY5">
    <property type="interactions" value="1211"/>
</dbReference>
<dbReference type="InterPro" id="IPR006139">
    <property type="entry name" value="D-isomer_2_OHA_DH_cat_dom"/>
</dbReference>
<accession>A0A068UYY5</accession>
<dbReference type="Pfam" id="PF00389">
    <property type="entry name" value="2-Hacid_dh"/>
    <property type="match status" value="1"/>
</dbReference>
<protein>
    <recommendedName>
        <fullName evidence="9">D-isomer specific 2-hydroxyacid dehydrogenase NAD-binding domain-containing protein</fullName>
    </recommendedName>
</protein>
<evidence type="ECO:0000259" key="6">
    <source>
        <dbReference type="Pfam" id="PF02826"/>
    </source>
</evidence>
<dbReference type="OMA" id="VMDAAPS"/>
<organism evidence="7 8">
    <name type="scientific">Coffea canephora</name>
    <name type="common">Robusta coffee</name>
    <dbReference type="NCBI Taxonomy" id="49390"/>
    <lineage>
        <taxon>Eukaryota</taxon>
        <taxon>Viridiplantae</taxon>
        <taxon>Streptophyta</taxon>
        <taxon>Embryophyta</taxon>
        <taxon>Tracheophyta</taxon>
        <taxon>Spermatophyta</taxon>
        <taxon>Magnoliopsida</taxon>
        <taxon>eudicotyledons</taxon>
        <taxon>Gunneridae</taxon>
        <taxon>Pentapetalae</taxon>
        <taxon>asterids</taxon>
        <taxon>lamiids</taxon>
        <taxon>Gentianales</taxon>
        <taxon>Rubiaceae</taxon>
        <taxon>Ixoroideae</taxon>
        <taxon>Gardenieae complex</taxon>
        <taxon>Bertiereae - Coffeeae clade</taxon>
        <taxon>Coffeeae</taxon>
        <taxon>Coffea</taxon>
    </lineage>
</organism>
<dbReference type="GO" id="GO:0005829">
    <property type="term" value="C:cytosol"/>
    <property type="evidence" value="ECO:0007669"/>
    <property type="project" value="TreeGrafter"/>
</dbReference>
<dbReference type="STRING" id="49390.A0A068UYY5"/>
<dbReference type="PhylomeDB" id="A0A068UYY5"/>
<dbReference type="PANTHER" id="PTHR10996:SF268">
    <property type="entry name" value="GLYOXYLATE_HYDROXYPYRUVATE REDUCTASE HPR3"/>
    <property type="match status" value="1"/>
</dbReference>